<dbReference type="PANTHER" id="PTHR45527:SF1">
    <property type="entry name" value="FATTY ACID SYNTHASE"/>
    <property type="match status" value="1"/>
</dbReference>
<evidence type="ECO:0000313" key="4">
    <source>
        <dbReference type="EMBL" id="MFC7615776.1"/>
    </source>
</evidence>
<dbReference type="InterPro" id="IPR036736">
    <property type="entry name" value="ACP-like_sf"/>
</dbReference>
<dbReference type="Gene3D" id="2.30.38.10">
    <property type="entry name" value="Luciferase, Domain 3"/>
    <property type="match status" value="1"/>
</dbReference>
<dbReference type="PANTHER" id="PTHR45527">
    <property type="entry name" value="NONRIBOSOMAL PEPTIDE SYNTHETASE"/>
    <property type="match status" value="1"/>
</dbReference>
<evidence type="ECO:0000259" key="3">
    <source>
        <dbReference type="PROSITE" id="PS50075"/>
    </source>
</evidence>
<evidence type="ECO:0000256" key="1">
    <source>
        <dbReference type="ARBA" id="ARBA00022450"/>
    </source>
</evidence>
<evidence type="ECO:0000313" key="5">
    <source>
        <dbReference type="Proteomes" id="UP001596512"/>
    </source>
</evidence>
<keyword evidence="1" id="KW-0596">Phosphopantetheine</keyword>
<dbReference type="InterPro" id="IPR025110">
    <property type="entry name" value="AMP-bd_C"/>
</dbReference>
<dbReference type="InterPro" id="IPR045851">
    <property type="entry name" value="AMP-bd_C_sf"/>
</dbReference>
<dbReference type="Gene3D" id="3.30.300.30">
    <property type="match status" value="1"/>
</dbReference>
<feature type="domain" description="Carrier" evidence="3">
    <location>
        <begin position="123"/>
        <end position="198"/>
    </location>
</feature>
<dbReference type="PROSITE" id="PS00012">
    <property type="entry name" value="PHOSPHOPANTETHEINE"/>
    <property type="match status" value="1"/>
</dbReference>
<reference evidence="5" key="1">
    <citation type="journal article" date="2019" name="Int. J. Syst. Evol. Microbiol.">
        <title>The Global Catalogue of Microorganisms (GCM) 10K type strain sequencing project: providing services to taxonomists for standard genome sequencing and annotation.</title>
        <authorList>
            <consortium name="The Broad Institute Genomics Platform"/>
            <consortium name="The Broad Institute Genome Sequencing Center for Infectious Disease"/>
            <person name="Wu L."/>
            <person name="Ma J."/>
        </authorList>
    </citation>
    <scope>NUCLEOTIDE SEQUENCE [LARGE SCALE GENOMIC DNA]</scope>
    <source>
        <strain evidence="5">JCM 17695</strain>
    </source>
</reference>
<comment type="caution">
    <text evidence="4">The sequence shown here is derived from an EMBL/GenBank/DDBJ whole genome shotgun (WGS) entry which is preliminary data.</text>
</comment>
<dbReference type="Gene3D" id="1.10.1200.10">
    <property type="entry name" value="ACP-like"/>
    <property type="match status" value="1"/>
</dbReference>
<dbReference type="Proteomes" id="UP001596512">
    <property type="component" value="Unassembled WGS sequence"/>
</dbReference>
<name>A0ABW2TQW3_9PSEU</name>
<dbReference type="Pfam" id="PF13193">
    <property type="entry name" value="AMP-binding_C"/>
    <property type="match status" value="1"/>
</dbReference>
<accession>A0ABW2TQW3</accession>
<dbReference type="SUPFAM" id="SSF56801">
    <property type="entry name" value="Acetyl-CoA synthetase-like"/>
    <property type="match status" value="1"/>
</dbReference>
<gene>
    <name evidence="4" type="ORF">ACFQV2_22080</name>
</gene>
<dbReference type="Pfam" id="PF00550">
    <property type="entry name" value="PP-binding"/>
    <property type="match status" value="1"/>
</dbReference>
<dbReference type="SMART" id="SM00823">
    <property type="entry name" value="PKS_PP"/>
    <property type="match status" value="1"/>
</dbReference>
<organism evidence="4 5">
    <name type="scientific">Actinokineospora soli</name>
    <dbReference type="NCBI Taxonomy" id="1048753"/>
    <lineage>
        <taxon>Bacteria</taxon>
        <taxon>Bacillati</taxon>
        <taxon>Actinomycetota</taxon>
        <taxon>Actinomycetes</taxon>
        <taxon>Pseudonocardiales</taxon>
        <taxon>Pseudonocardiaceae</taxon>
        <taxon>Actinokineospora</taxon>
    </lineage>
</organism>
<protein>
    <submittedName>
        <fullName evidence="4">Phosphopantetheine-binding protein</fullName>
    </submittedName>
</protein>
<proteinExistence type="predicted"/>
<dbReference type="InterPro" id="IPR009081">
    <property type="entry name" value="PP-bd_ACP"/>
</dbReference>
<keyword evidence="5" id="KW-1185">Reference proteome</keyword>
<keyword evidence="2" id="KW-0597">Phosphoprotein</keyword>
<evidence type="ECO:0000256" key="2">
    <source>
        <dbReference type="ARBA" id="ARBA00022553"/>
    </source>
</evidence>
<dbReference type="EMBL" id="JBHTEY010000004">
    <property type="protein sequence ID" value="MFC7615776.1"/>
    <property type="molecule type" value="Genomic_DNA"/>
</dbReference>
<dbReference type="InterPro" id="IPR020806">
    <property type="entry name" value="PKS_PP-bd"/>
</dbReference>
<sequence length="200" mass="21785">MYRTGDLARRRADGALEYVGRADGQVKVRGYRVELGEVEAALCGHPGVAEVAVALREDALVAYVRGDADPDEITAHAAKTLPPYMVPSQVVPVAEFARTVNGKLDRSALPEPGEAQRDTPAEDLVGPVEQMIGEVWSQVLRKPTIRPDDNFFKLGGHSLLAIKLVARVRADLRVALPVKAAYQHPRLRDLARHIESLLAA</sequence>
<dbReference type="InterPro" id="IPR006162">
    <property type="entry name" value="Ppantetheine_attach_site"/>
</dbReference>
<dbReference type="PROSITE" id="PS50075">
    <property type="entry name" value="CARRIER"/>
    <property type="match status" value="1"/>
</dbReference>
<dbReference type="SUPFAM" id="SSF47336">
    <property type="entry name" value="ACP-like"/>
    <property type="match status" value="1"/>
</dbReference>